<evidence type="ECO:0000313" key="2">
    <source>
        <dbReference type="EMBL" id="MBB5684448.1"/>
    </source>
</evidence>
<sequence length="229" mass="24969">MIHLLNILGRSEIDEWRDHWSSAAALVINDLAVSLQEKFDGDISNSGFTDALVRQRGFIVTKVEPHLRMVTIPVIEKIVDEANVALRQIANHHAVWQERPLLVQLPDGSVDGLRDVAMTAAPFAAGAATAVALPAMAVTTSAAWFGLVTVTAISWPVVIGGSTLAAVAFAIGSYRGKGMKDRAHERLRKSVHQHVVATLIKGDDKQQAILQQVITLLQETAREARRHRL</sequence>
<keyword evidence="3" id="KW-1185">Reference proteome</keyword>
<dbReference type="AlphaFoldDB" id="A0A7W9AF53"/>
<accession>A0A7W9AF53</accession>
<reference evidence="2 3" key="1">
    <citation type="submission" date="2020-08" db="EMBL/GenBank/DDBJ databases">
        <title>Genomic Encyclopedia of Type Strains, Phase IV (KMG-IV): sequencing the most valuable type-strain genomes for metagenomic binning, comparative biology and taxonomic classification.</title>
        <authorList>
            <person name="Goeker M."/>
        </authorList>
    </citation>
    <scope>NUCLEOTIDE SEQUENCE [LARGE SCALE GENOMIC DNA]</scope>
    <source>
        <strain evidence="2 3">DSM 25079</strain>
    </source>
</reference>
<dbReference type="Proteomes" id="UP000549617">
    <property type="component" value="Unassembled WGS sequence"/>
</dbReference>
<organism evidence="2 3">
    <name type="scientific">Sphingobium boeckii</name>
    <dbReference type="NCBI Taxonomy" id="1082345"/>
    <lineage>
        <taxon>Bacteria</taxon>
        <taxon>Pseudomonadati</taxon>
        <taxon>Pseudomonadota</taxon>
        <taxon>Alphaproteobacteria</taxon>
        <taxon>Sphingomonadales</taxon>
        <taxon>Sphingomonadaceae</taxon>
        <taxon>Sphingobium</taxon>
    </lineage>
</organism>
<gene>
    <name evidence="2" type="ORF">FHS49_000439</name>
</gene>
<name>A0A7W9AF53_9SPHN</name>
<dbReference type="EMBL" id="JACIJC010000001">
    <property type="protein sequence ID" value="MBB5684448.1"/>
    <property type="molecule type" value="Genomic_DNA"/>
</dbReference>
<evidence type="ECO:0000256" key="1">
    <source>
        <dbReference type="SAM" id="Phobius"/>
    </source>
</evidence>
<keyword evidence="1" id="KW-1133">Transmembrane helix</keyword>
<dbReference type="RefSeq" id="WP_184014769.1">
    <property type="nucleotide sequence ID" value="NZ_JACIJC010000001.1"/>
</dbReference>
<feature type="transmembrane region" description="Helical" evidence="1">
    <location>
        <begin position="123"/>
        <end position="147"/>
    </location>
</feature>
<keyword evidence="1" id="KW-0472">Membrane</keyword>
<comment type="caution">
    <text evidence="2">The sequence shown here is derived from an EMBL/GenBank/DDBJ whole genome shotgun (WGS) entry which is preliminary data.</text>
</comment>
<feature type="transmembrane region" description="Helical" evidence="1">
    <location>
        <begin position="153"/>
        <end position="174"/>
    </location>
</feature>
<protein>
    <submittedName>
        <fullName evidence="2">Uncharacterized protein</fullName>
    </submittedName>
</protein>
<proteinExistence type="predicted"/>
<keyword evidence="1" id="KW-0812">Transmembrane</keyword>
<evidence type="ECO:0000313" key="3">
    <source>
        <dbReference type="Proteomes" id="UP000549617"/>
    </source>
</evidence>